<evidence type="ECO:0000256" key="6">
    <source>
        <dbReference type="ARBA" id="ARBA00023242"/>
    </source>
</evidence>
<feature type="domain" description="BED-type" evidence="9">
    <location>
        <begin position="72"/>
        <end position="120"/>
    </location>
</feature>
<protein>
    <submittedName>
        <fullName evidence="11">Uncharacterized protein isoform X2</fullName>
    </submittedName>
</protein>
<dbReference type="GeneID" id="140006617"/>
<evidence type="ECO:0000313" key="10">
    <source>
        <dbReference type="Proteomes" id="UP001652660"/>
    </source>
</evidence>
<evidence type="ECO:0000313" key="11">
    <source>
        <dbReference type="RefSeq" id="XP_071904971.1"/>
    </source>
</evidence>
<name>A0ABM4UCG0_COFAR</name>
<keyword evidence="4" id="KW-0862">Zinc</keyword>
<dbReference type="SUPFAM" id="SSF53098">
    <property type="entry name" value="Ribonuclease H-like"/>
    <property type="match status" value="1"/>
</dbReference>
<dbReference type="Proteomes" id="UP001652660">
    <property type="component" value="Chromosome 1c"/>
</dbReference>
<evidence type="ECO:0000256" key="1">
    <source>
        <dbReference type="ARBA" id="ARBA00004123"/>
    </source>
</evidence>
<evidence type="ECO:0000256" key="8">
    <source>
        <dbReference type="SAM" id="MobiDB-lite"/>
    </source>
</evidence>
<sequence>MYSSPFNSFQGSSSSPVMEQNNEDVEQLNYNEERADEMSEEEIEMIEDDTNEGGQQVDRDGGAGPFEKKKRKKKSSIWDEMSEVVLDNGTVKVKCNHCKELFTKSATGATSQYKRHLNSRLQRKMAIGEQSKQKQQVLSFTEGGSDGITSITNFSYDHAKRQVVKKRQNEGSSSSSKKQKMAAPTVLTGKEKFHMHVSEIDRALPEKSDLDVYLEESRYACDANANLDVLAWWKGERLRFPILSRMAADILSVPVTTMASDSTFSAGGRVIDDRRASMSVETVQMLLCGNDWIRSLHGLKNKSRESLDAAESITFEEVELPESFTS</sequence>
<evidence type="ECO:0000256" key="2">
    <source>
        <dbReference type="ARBA" id="ARBA00022723"/>
    </source>
</evidence>
<keyword evidence="3 7" id="KW-0863">Zinc-finger</keyword>
<dbReference type="InterPro" id="IPR003656">
    <property type="entry name" value="Znf_BED"/>
</dbReference>
<accession>A0ABM4UCG0</accession>
<dbReference type="SMART" id="SM00614">
    <property type="entry name" value="ZnF_BED"/>
    <property type="match status" value="1"/>
</dbReference>
<keyword evidence="6" id="KW-0539">Nucleus</keyword>
<evidence type="ECO:0000256" key="4">
    <source>
        <dbReference type="ARBA" id="ARBA00022833"/>
    </source>
</evidence>
<proteinExistence type="predicted"/>
<comment type="subcellular location">
    <subcellularLocation>
        <location evidence="1">Nucleus</location>
    </subcellularLocation>
</comment>
<evidence type="ECO:0000259" key="9">
    <source>
        <dbReference type="PROSITE" id="PS50808"/>
    </source>
</evidence>
<dbReference type="Pfam" id="PF05699">
    <property type="entry name" value="Dimer_Tnp_hAT"/>
    <property type="match status" value="1"/>
</dbReference>
<reference evidence="10" key="1">
    <citation type="journal article" date="2025" name="Foods">
        <title>Unveiling the Microbial Signatures of Arabica Coffee Cherries: Insights into Ripeness Specific Diversity, Functional Traits, and Implications for Quality and Safety.</title>
        <authorList>
            <consortium name="RefSeq"/>
            <person name="Tenea G.N."/>
            <person name="Cifuentes V."/>
            <person name="Reyes P."/>
            <person name="Cevallos-Vallejos M."/>
        </authorList>
    </citation>
    <scope>NUCLEOTIDE SEQUENCE [LARGE SCALE GENOMIC DNA]</scope>
</reference>
<evidence type="ECO:0000256" key="5">
    <source>
        <dbReference type="ARBA" id="ARBA00023125"/>
    </source>
</evidence>
<organism evidence="10 11">
    <name type="scientific">Coffea arabica</name>
    <name type="common">Arabian coffee</name>
    <dbReference type="NCBI Taxonomy" id="13443"/>
    <lineage>
        <taxon>Eukaryota</taxon>
        <taxon>Viridiplantae</taxon>
        <taxon>Streptophyta</taxon>
        <taxon>Embryophyta</taxon>
        <taxon>Tracheophyta</taxon>
        <taxon>Spermatophyta</taxon>
        <taxon>Magnoliopsida</taxon>
        <taxon>eudicotyledons</taxon>
        <taxon>Gunneridae</taxon>
        <taxon>Pentapetalae</taxon>
        <taxon>asterids</taxon>
        <taxon>lamiids</taxon>
        <taxon>Gentianales</taxon>
        <taxon>Rubiaceae</taxon>
        <taxon>Ixoroideae</taxon>
        <taxon>Gardenieae complex</taxon>
        <taxon>Bertiereae - Coffeeae clade</taxon>
        <taxon>Coffeeae</taxon>
        <taxon>Coffea</taxon>
    </lineage>
</organism>
<reference evidence="11" key="2">
    <citation type="submission" date="2025-08" db="UniProtKB">
        <authorList>
            <consortium name="RefSeq"/>
        </authorList>
    </citation>
    <scope>IDENTIFICATION</scope>
    <source>
        <tissue evidence="11">Leaves</tissue>
    </source>
</reference>
<dbReference type="InterPro" id="IPR008906">
    <property type="entry name" value="HATC_C_dom"/>
</dbReference>
<dbReference type="PROSITE" id="PS50808">
    <property type="entry name" value="ZF_BED"/>
    <property type="match status" value="1"/>
</dbReference>
<feature type="region of interest" description="Disordered" evidence="8">
    <location>
        <begin position="1"/>
        <end position="74"/>
    </location>
</feature>
<keyword evidence="10" id="KW-1185">Reference proteome</keyword>
<dbReference type="PANTHER" id="PTHR23272:SF182">
    <property type="entry name" value="OS09G0381850 PROTEIN"/>
    <property type="match status" value="1"/>
</dbReference>
<dbReference type="InterPro" id="IPR012337">
    <property type="entry name" value="RNaseH-like_sf"/>
</dbReference>
<dbReference type="PANTHER" id="PTHR23272">
    <property type="entry name" value="BED FINGER-RELATED"/>
    <property type="match status" value="1"/>
</dbReference>
<feature type="compositionally biased region" description="Acidic residues" evidence="8">
    <location>
        <begin position="38"/>
        <end position="51"/>
    </location>
</feature>
<evidence type="ECO:0000256" key="7">
    <source>
        <dbReference type="PROSITE-ProRule" id="PRU00027"/>
    </source>
</evidence>
<keyword evidence="2" id="KW-0479">Metal-binding</keyword>
<evidence type="ECO:0000256" key="3">
    <source>
        <dbReference type="ARBA" id="ARBA00022771"/>
    </source>
</evidence>
<keyword evidence="5" id="KW-0238">DNA-binding</keyword>
<dbReference type="RefSeq" id="XP_071904971.1">
    <property type="nucleotide sequence ID" value="XM_072048870.1"/>
</dbReference>
<gene>
    <name evidence="11" type="primary">LOC140006617</name>
</gene>
<feature type="region of interest" description="Disordered" evidence="8">
    <location>
        <begin position="162"/>
        <end position="185"/>
    </location>
</feature>
<feature type="compositionally biased region" description="Low complexity" evidence="8">
    <location>
        <begin position="1"/>
        <end position="16"/>
    </location>
</feature>